<evidence type="ECO:0000256" key="1">
    <source>
        <dbReference type="ARBA" id="ARBA00001946"/>
    </source>
</evidence>
<dbReference type="GO" id="GO:0004518">
    <property type="term" value="F:nuclease activity"/>
    <property type="evidence" value="ECO:0007669"/>
    <property type="project" value="UniProtKB-KW"/>
</dbReference>
<evidence type="ECO:0000313" key="5">
    <source>
        <dbReference type="EMBL" id="CAB4137597.1"/>
    </source>
</evidence>
<sequence>MIRERDIEAKVVALAKKAGWLSYKFVSPSQRGVPDRIFIRDGCVIFIEFKAPGKTPTPLQAATISKLRKADCTVHVCDSVESACNALWI</sequence>
<dbReference type="InterPro" id="IPR011856">
    <property type="entry name" value="tRNA_endonuc-like_dom_sf"/>
</dbReference>
<keyword evidence="3" id="KW-0378">Hydrolase</keyword>
<protein>
    <submittedName>
        <fullName evidence="5">VRR-NUC domain containing protein</fullName>
    </submittedName>
</protein>
<dbReference type="Gene3D" id="3.40.1350.10">
    <property type="match status" value="1"/>
</dbReference>
<organism evidence="5">
    <name type="scientific">uncultured Caudovirales phage</name>
    <dbReference type="NCBI Taxonomy" id="2100421"/>
    <lineage>
        <taxon>Viruses</taxon>
        <taxon>Duplodnaviria</taxon>
        <taxon>Heunggongvirae</taxon>
        <taxon>Uroviricota</taxon>
        <taxon>Caudoviricetes</taxon>
        <taxon>Peduoviridae</taxon>
        <taxon>Maltschvirus</taxon>
        <taxon>Maltschvirus maltsch</taxon>
    </lineage>
</organism>
<evidence type="ECO:0000256" key="3">
    <source>
        <dbReference type="ARBA" id="ARBA00022801"/>
    </source>
</evidence>
<dbReference type="GO" id="GO:0016788">
    <property type="term" value="F:hydrolase activity, acting on ester bonds"/>
    <property type="evidence" value="ECO:0007669"/>
    <property type="project" value="InterPro"/>
</dbReference>
<feature type="domain" description="VRR-NUC" evidence="4">
    <location>
        <begin position="2"/>
        <end position="81"/>
    </location>
</feature>
<evidence type="ECO:0000256" key="2">
    <source>
        <dbReference type="ARBA" id="ARBA00022722"/>
    </source>
</evidence>
<reference evidence="5" key="1">
    <citation type="submission" date="2020-04" db="EMBL/GenBank/DDBJ databases">
        <authorList>
            <person name="Chiriac C."/>
            <person name="Salcher M."/>
            <person name="Ghai R."/>
            <person name="Kavagutti S V."/>
        </authorList>
    </citation>
    <scope>NUCLEOTIDE SEQUENCE</scope>
</reference>
<evidence type="ECO:0000259" key="4">
    <source>
        <dbReference type="SMART" id="SM00990"/>
    </source>
</evidence>
<name>A0A6J5LWY0_9CAUD</name>
<comment type="cofactor">
    <cofactor evidence="1">
        <name>Mg(2+)</name>
        <dbReference type="ChEBI" id="CHEBI:18420"/>
    </cofactor>
</comment>
<dbReference type="GO" id="GO:0003676">
    <property type="term" value="F:nucleic acid binding"/>
    <property type="evidence" value="ECO:0007669"/>
    <property type="project" value="InterPro"/>
</dbReference>
<dbReference type="EMBL" id="LR796339">
    <property type="protein sequence ID" value="CAB4137597.1"/>
    <property type="molecule type" value="Genomic_DNA"/>
</dbReference>
<gene>
    <name evidence="5" type="ORF">UFOVP317_50</name>
</gene>
<accession>A0A6J5LWY0</accession>
<dbReference type="SMART" id="SM00990">
    <property type="entry name" value="VRR_NUC"/>
    <property type="match status" value="1"/>
</dbReference>
<dbReference type="InterPro" id="IPR014883">
    <property type="entry name" value="VRR_NUC"/>
</dbReference>
<keyword evidence="2" id="KW-0540">Nuclease</keyword>
<proteinExistence type="predicted"/>